<keyword evidence="4 7" id="KW-0808">Transferase</keyword>
<dbReference type="Proteomes" id="UP001519271">
    <property type="component" value="Unassembled WGS sequence"/>
</dbReference>
<comment type="similarity">
    <text evidence="1 7">Belongs to the GcvT family.</text>
</comment>
<dbReference type="Gene3D" id="2.40.30.110">
    <property type="entry name" value="Aminomethyltransferase beta-barrel domains"/>
    <property type="match status" value="1"/>
</dbReference>
<dbReference type="Pfam" id="PF08669">
    <property type="entry name" value="GCV_T_C"/>
    <property type="match status" value="1"/>
</dbReference>
<evidence type="ECO:0000259" key="8">
    <source>
        <dbReference type="Pfam" id="PF01571"/>
    </source>
</evidence>
<evidence type="ECO:0000256" key="6">
    <source>
        <dbReference type="ARBA" id="ARBA00047665"/>
    </source>
</evidence>
<dbReference type="Gene3D" id="3.30.70.1400">
    <property type="entry name" value="Aminomethyltransferase beta-barrel domains"/>
    <property type="match status" value="1"/>
</dbReference>
<dbReference type="InterPro" id="IPR013977">
    <property type="entry name" value="GcvT_C"/>
</dbReference>
<dbReference type="InterPro" id="IPR029043">
    <property type="entry name" value="GcvT/YgfZ_C"/>
</dbReference>
<feature type="domain" description="GCVT N-terminal" evidence="8">
    <location>
        <begin position="12"/>
        <end position="262"/>
    </location>
</feature>
<feature type="domain" description="Aminomethyltransferase C-terminal" evidence="9">
    <location>
        <begin position="281"/>
        <end position="357"/>
    </location>
</feature>
<dbReference type="PANTHER" id="PTHR43757">
    <property type="entry name" value="AMINOMETHYLTRANSFERASE"/>
    <property type="match status" value="1"/>
</dbReference>
<evidence type="ECO:0000256" key="3">
    <source>
        <dbReference type="ARBA" id="ARBA00022576"/>
    </source>
</evidence>
<dbReference type="InterPro" id="IPR028896">
    <property type="entry name" value="GcvT/YgfZ/DmdA"/>
</dbReference>
<gene>
    <name evidence="7" type="primary">gcvT</name>
    <name evidence="10" type="ORF">J2Z34_000576</name>
</gene>
<evidence type="ECO:0000256" key="7">
    <source>
        <dbReference type="HAMAP-Rule" id="MF_00259"/>
    </source>
</evidence>
<dbReference type="InterPro" id="IPR022903">
    <property type="entry name" value="GcvT_bac"/>
</dbReference>
<dbReference type="HAMAP" id="MF_00259">
    <property type="entry name" value="GcvT"/>
    <property type="match status" value="1"/>
</dbReference>
<evidence type="ECO:0000256" key="1">
    <source>
        <dbReference type="ARBA" id="ARBA00008609"/>
    </source>
</evidence>
<accession>A0ABS4G0N1</accession>
<evidence type="ECO:0000259" key="9">
    <source>
        <dbReference type="Pfam" id="PF08669"/>
    </source>
</evidence>
<dbReference type="Pfam" id="PF01571">
    <property type="entry name" value="GCV_T"/>
    <property type="match status" value="1"/>
</dbReference>
<dbReference type="EMBL" id="JAGGKC010000003">
    <property type="protein sequence ID" value="MBP1918105.1"/>
    <property type="molecule type" value="Genomic_DNA"/>
</dbReference>
<organism evidence="10 11">
    <name type="scientific">Youngiibacter multivorans</name>
    <dbReference type="NCBI Taxonomy" id="937251"/>
    <lineage>
        <taxon>Bacteria</taxon>
        <taxon>Bacillati</taxon>
        <taxon>Bacillota</taxon>
        <taxon>Clostridia</taxon>
        <taxon>Eubacteriales</taxon>
        <taxon>Clostridiaceae</taxon>
        <taxon>Youngiibacter</taxon>
    </lineage>
</organism>
<dbReference type="Gene3D" id="4.10.1250.10">
    <property type="entry name" value="Aminomethyltransferase fragment"/>
    <property type="match status" value="1"/>
</dbReference>
<evidence type="ECO:0000256" key="5">
    <source>
        <dbReference type="ARBA" id="ARBA00031395"/>
    </source>
</evidence>
<dbReference type="NCBIfam" id="NF001567">
    <property type="entry name" value="PRK00389.1"/>
    <property type="match status" value="1"/>
</dbReference>
<proteinExistence type="inferred from homology"/>
<dbReference type="Gene3D" id="3.30.1360.120">
    <property type="entry name" value="Probable tRNA modification gtpase trme, domain 1"/>
    <property type="match status" value="1"/>
</dbReference>
<evidence type="ECO:0000313" key="10">
    <source>
        <dbReference type="EMBL" id="MBP1918105.1"/>
    </source>
</evidence>
<dbReference type="InterPro" id="IPR006223">
    <property type="entry name" value="GcvT"/>
</dbReference>
<comment type="function">
    <text evidence="7">The glycine cleavage system catalyzes the degradation of glycine.</text>
</comment>
<name>A0ABS4G0N1_9CLOT</name>
<comment type="catalytic activity">
    <reaction evidence="6 7">
        <text>N(6)-[(R)-S(8)-aminomethyldihydrolipoyl]-L-lysyl-[protein] + (6S)-5,6,7,8-tetrahydrofolate = N(6)-[(R)-dihydrolipoyl]-L-lysyl-[protein] + (6R)-5,10-methylene-5,6,7,8-tetrahydrofolate + NH4(+)</text>
        <dbReference type="Rhea" id="RHEA:16945"/>
        <dbReference type="Rhea" id="RHEA-COMP:10475"/>
        <dbReference type="Rhea" id="RHEA-COMP:10492"/>
        <dbReference type="ChEBI" id="CHEBI:15636"/>
        <dbReference type="ChEBI" id="CHEBI:28938"/>
        <dbReference type="ChEBI" id="CHEBI:57453"/>
        <dbReference type="ChEBI" id="CHEBI:83100"/>
        <dbReference type="ChEBI" id="CHEBI:83143"/>
        <dbReference type="EC" id="2.1.2.10"/>
    </reaction>
</comment>
<sequence>MDTLKRTPLSEEYGRYGAKMVDFAGWYMPIEFKGILPEHQAVRTGAGIFDVSHMGEITVKGKDALAFTDYLITNDAGKLADNQVLYTFLCREDGGIVDDILVYRFAADDFLLVVNAANIDKDHQWIRTNSTGFDVTIENISDNVSQLAVQGPKAQEILQTIVGKDLNSIKFFHASRNVQVGGIECMVSRTGYTGEDGFEIYLDNEDAPELYHKIISLGVEPIGLGARDTLRFEANLPLYGNELSDTVSPIEAGYGFFVKTDKERFIGKEVLSRQKVEGVTRKTVGFEMIEKKIPRHGYPVTADGKTIGTVTTGYKSPTLEKFIGLALVDAAYSKLGTEIFIEVRGKAAKAVVTSRKFLENK</sequence>
<keyword evidence="11" id="KW-1185">Reference proteome</keyword>
<dbReference type="PANTHER" id="PTHR43757:SF2">
    <property type="entry name" value="AMINOMETHYLTRANSFERASE, MITOCHONDRIAL"/>
    <property type="match status" value="1"/>
</dbReference>
<comment type="subunit">
    <text evidence="7">The glycine cleavage system is composed of four proteins: P, T, L and H.</text>
</comment>
<keyword evidence="3 7" id="KW-0032">Aminotransferase</keyword>
<dbReference type="SUPFAM" id="SSF101790">
    <property type="entry name" value="Aminomethyltransferase beta-barrel domain"/>
    <property type="match status" value="1"/>
</dbReference>
<dbReference type="EC" id="2.1.2.10" evidence="2 7"/>
<dbReference type="NCBIfam" id="TIGR00528">
    <property type="entry name" value="gcvT"/>
    <property type="match status" value="1"/>
</dbReference>
<evidence type="ECO:0000313" key="11">
    <source>
        <dbReference type="Proteomes" id="UP001519271"/>
    </source>
</evidence>
<dbReference type="InterPro" id="IPR006222">
    <property type="entry name" value="GCVT_N"/>
</dbReference>
<reference evidence="10 11" key="1">
    <citation type="submission" date="2021-03" db="EMBL/GenBank/DDBJ databases">
        <title>Genomic Encyclopedia of Type Strains, Phase IV (KMG-IV): sequencing the most valuable type-strain genomes for metagenomic binning, comparative biology and taxonomic classification.</title>
        <authorList>
            <person name="Goeker M."/>
        </authorList>
    </citation>
    <scope>NUCLEOTIDE SEQUENCE [LARGE SCALE GENOMIC DNA]</scope>
    <source>
        <strain evidence="10 11">DSM 6139</strain>
    </source>
</reference>
<dbReference type="GO" id="GO:0004047">
    <property type="term" value="F:aminomethyltransferase activity"/>
    <property type="evidence" value="ECO:0007669"/>
    <property type="project" value="UniProtKB-EC"/>
</dbReference>
<dbReference type="PIRSF" id="PIRSF006487">
    <property type="entry name" value="GcvT"/>
    <property type="match status" value="1"/>
</dbReference>
<protein>
    <recommendedName>
        <fullName evidence="2 7">Aminomethyltransferase</fullName>
        <ecNumber evidence="2 7">2.1.2.10</ecNumber>
    </recommendedName>
    <alternativeName>
        <fullName evidence="5 7">Glycine cleavage system T protein</fullName>
    </alternativeName>
</protein>
<dbReference type="RefSeq" id="WP_209458348.1">
    <property type="nucleotide sequence ID" value="NZ_JAGGKC010000003.1"/>
</dbReference>
<dbReference type="SUPFAM" id="SSF103025">
    <property type="entry name" value="Folate-binding domain"/>
    <property type="match status" value="1"/>
</dbReference>
<comment type="caution">
    <text evidence="10">The sequence shown here is derived from an EMBL/GenBank/DDBJ whole genome shotgun (WGS) entry which is preliminary data.</text>
</comment>
<evidence type="ECO:0000256" key="2">
    <source>
        <dbReference type="ARBA" id="ARBA00012616"/>
    </source>
</evidence>
<dbReference type="InterPro" id="IPR027266">
    <property type="entry name" value="TrmE/GcvT-like"/>
</dbReference>
<evidence type="ECO:0000256" key="4">
    <source>
        <dbReference type="ARBA" id="ARBA00022679"/>
    </source>
</evidence>